<gene>
    <name evidence="4" type="primary">LOC109712925</name>
</gene>
<dbReference type="OrthoDB" id="6779347at2759"/>
<feature type="transmembrane region" description="Helical" evidence="2">
    <location>
        <begin position="32"/>
        <end position="52"/>
    </location>
</feature>
<evidence type="ECO:0000256" key="2">
    <source>
        <dbReference type="SAM" id="Phobius"/>
    </source>
</evidence>
<reference evidence="3" key="1">
    <citation type="journal article" date="2015" name="Nat. Genet.">
        <title>The pineapple genome and the evolution of CAM photosynthesis.</title>
        <authorList>
            <person name="Ming R."/>
            <person name="VanBuren R."/>
            <person name="Wai C.M."/>
            <person name="Tang H."/>
            <person name="Schatz M.C."/>
            <person name="Bowers J.E."/>
            <person name="Lyons E."/>
            <person name="Wang M.L."/>
            <person name="Chen J."/>
            <person name="Biggers E."/>
            <person name="Zhang J."/>
            <person name="Huang L."/>
            <person name="Zhang L."/>
            <person name="Miao W."/>
            <person name="Zhang J."/>
            <person name="Ye Z."/>
            <person name="Miao C."/>
            <person name="Lin Z."/>
            <person name="Wang H."/>
            <person name="Zhou H."/>
            <person name="Yim W.C."/>
            <person name="Priest H.D."/>
            <person name="Zheng C."/>
            <person name="Woodhouse M."/>
            <person name="Edger P.P."/>
            <person name="Guyot R."/>
            <person name="Guo H.B."/>
            <person name="Guo H."/>
            <person name="Zheng G."/>
            <person name="Singh R."/>
            <person name="Sharma A."/>
            <person name="Min X."/>
            <person name="Zheng Y."/>
            <person name="Lee H."/>
            <person name="Gurtowski J."/>
            <person name="Sedlazeck F.J."/>
            <person name="Harkess A."/>
            <person name="McKain M.R."/>
            <person name="Liao Z."/>
            <person name="Fang J."/>
            <person name="Liu J."/>
            <person name="Zhang X."/>
            <person name="Zhang Q."/>
            <person name="Hu W."/>
            <person name="Qin Y."/>
            <person name="Wang K."/>
            <person name="Chen L.Y."/>
            <person name="Shirley N."/>
            <person name="Lin Y.R."/>
            <person name="Liu L.Y."/>
            <person name="Hernandez A.G."/>
            <person name="Wright C.L."/>
            <person name="Bulone V."/>
            <person name="Tuskan G.A."/>
            <person name="Heath K."/>
            <person name="Zee F."/>
            <person name="Moore P.H."/>
            <person name="Sunkar R."/>
            <person name="Leebens-Mack J.H."/>
            <person name="Mockler T."/>
            <person name="Bennetzen J.L."/>
            <person name="Freeling M."/>
            <person name="Sankoff D."/>
            <person name="Paterson A.H."/>
            <person name="Zhu X."/>
            <person name="Yang X."/>
            <person name="Smith J.A."/>
            <person name="Cushman J.C."/>
            <person name="Paull R.E."/>
            <person name="Yu Q."/>
        </authorList>
    </citation>
    <scope>NUCLEOTIDE SEQUENCE [LARGE SCALE GENOMIC DNA]</scope>
    <source>
        <strain evidence="3">cv. F153</strain>
    </source>
</reference>
<dbReference type="PANTHER" id="PTHR21650">
    <property type="entry name" value="MEMBRALIN/KINETOCHORE PROTEIN NUF2"/>
    <property type="match status" value="1"/>
</dbReference>
<dbReference type="AlphaFoldDB" id="A0A6P5FGF3"/>
<keyword evidence="3" id="KW-1185">Reference proteome</keyword>
<dbReference type="GeneID" id="109712925"/>
<evidence type="ECO:0000313" key="4">
    <source>
        <dbReference type="RefSeq" id="XP_020092325.1"/>
    </source>
</evidence>
<accession>A0A6P5FGF3</accession>
<reference evidence="4" key="2">
    <citation type="submission" date="2025-08" db="UniProtKB">
        <authorList>
            <consortium name="RefSeq"/>
        </authorList>
    </citation>
    <scope>IDENTIFICATION</scope>
    <source>
        <tissue evidence="4">Leaf</tissue>
    </source>
</reference>
<keyword evidence="2" id="KW-1133">Transmembrane helix</keyword>
<feature type="compositionally biased region" description="Polar residues" evidence="1">
    <location>
        <begin position="471"/>
        <end position="483"/>
    </location>
</feature>
<evidence type="ECO:0000256" key="1">
    <source>
        <dbReference type="SAM" id="MobiDB-lite"/>
    </source>
</evidence>
<evidence type="ECO:0000313" key="3">
    <source>
        <dbReference type="Proteomes" id="UP000515123"/>
    </source>
</evidence>
<dbReference type="GO" id="GO:1904294">
    <property type="term" value="P:positive regulation of ERAD pathway"/>
    <property type="evidence" value="ECO:0007669"/>
    <property type="project" value="TreeGrafter"/>
</dbReference>
<protein>
    <submittedName>
        <fullName evidence="4">Uncharacterized protein LOC109712925 isoform X4</fullName>
    </submittedName>
</protein>
<keyword evidence="2" id="KW-0472">Membrane</keyword>
<dbReference type="InterPro" id="IPR019144">
    <property type="entry name" value="Membralin"/>
</dbReference>
<dbReference type="GO" id="GO:0034976">
    <property type="term" value="P:response to endoplasmic reticulum stress"/>
    <property type="evidence" value="ECO:0007669"/>
    <property type="project" value="TreeGrafter"/>
</dbReference>
<name>A0A6P5FGF3_ANACO</name>
<organism evidence="3 4">
    <name type="scientific">Ananas comosus</name>
    <name type="common">Pineapple</name>
    <name type="synonym">Ananas ananas</name>
    <dbReference type="NCBI Taxonomy" id="4615"/>
    <lineage>
        <taxon>Eukaryota</taxon>
        <taxon>Viridiplantae</taxon>
        <taxon>Streptophyta</taxon>
        <taxon>Embryophyta</taxon>
        <taxon>Tracheophyta</taxon>
        <taxon>Spermatophyta</taxon>
        <taxon>Magnoliopsida</taxon>
        <taxon>Liliopsida</taxon>
        <taxon>Poales</taxon>
        <taxon>Bromeliaceae</taxon>
        <taxon>Bromelioideae</taxon>
        <taxon>Ananas</taxon>
    </lineage>
</organism>
<dbReference type="Proteomes" id="UP000515123">
    <property type="component" value="Linkage group 7"/>
</dbReference>
<feature type="transmembrane region" description="Helical" evidence="2">
    <location>
        <begin position="353"/>
        <end position="373"/>
    </location>
</feature>
<proteinExistence type="predicted"/>
<feature type="region of interest" description="Disordered" evidence="1">
    <location>
        <begin position="471"/>
        <end position="515"/>
    </location>
</feature>
<keyword evidence="2" id="KW-0812">Transmembrane</keyword>
<dbReference type="PANTHER" id="PTHR21650:SF4">
    <property type="entry name" value="MEMBRALIN"/>
    <property type="match status" value="1"/>
</dbReference>
<feature type="compositionally biased region" description="Low complexity" evidence="1">
    <location>
        <begin position="506"/>
        <end position="515"/>
    </location>
</feature>
<dbReference type="Pfam" id="PF09746">
    <property type="entry name" value="Membralin"/>
    <property type="match status" value="1"/>
</dbReference>
<dbReference type="RefSeq" id="XP_020092325.1">
    <property type="nucleotide sequence ID" value="XM_020236736.1"/>
</dbReference>
<sequence>MDPEQTFLRVHARLSGMLSQLLTPRIRLALEYIYLGVAVALFCLLVVMHTNFVQQPGCSSEFSGIEFTEAQLVQIKITGYGLWDRRSADQNLVGLWNQESSTENPEIQEVNGDEFTIFTTKFWSNWIGSARRSKLVFRSWKADKEFLKPQSENTADMNIVKTILGGIDNHALSTRDSFNSLISQFFSKWKRRSVSMYNIAKELAENTGQLMNSSTWHEFLDISNFLQMLRMEHLHSLIVQWLERRSQAFEPMYLYTIEKGYFLLSEGAKSRHGIQTINITLSARNSCFGNRWQQLLINGIVGYDTILINSLLSSPGQGYLYNFQTKELYDFSYGHEPAAGPTRFGDYFVTKCGVLIMSLFVFFTTTMSVSFTLRETQSRMLKFTVQLQHHARHQLPTFQLIFVHVIESLVFVPVPALQRFIRSRAHPQQQPGVQIESSTIYASTFHIARVNATETGEENSDLGTAEDLHTVSNHSMTNLSGQAENRGRSHEEDEEGSPLPFPDPANPQQAENAAPGGGHSLLLWLLGGGSSEGIVSLFSMFRDVRDQGQDFADSPTRNNENEQAM</sequence>
<dbReference type="GO" id="GO:0005783">
    <property type="term" value="C:endoplasmic reticulum"/>
    <property type="evidence" value="ECO:0007669"/>
    <property type="project" value="TreeGrafter"/>
</dbReference>